<dbReference type="Proteomes" id="UP000053257">
    <property type="component" value="Unassembled WGS sequence"/>
</dbReference>
<organism evidence="2 3">
    <name type="scientific">Phlebiopsis gigantea (strain 11061_1 CR5-6)</name>
    <name type="common">White-rot fungus</name>
    <name type="synonym">Peniophora gigantea</name>
    <dbReference type="NCBI Taxonomy" id="745531"/>
    <lineage>
        <taxon>Eukaryota</taxon>
        <taxon>Fungi</taxon>
        <taxon>Dikarya</taxon>
        <taxon>Basidiomycota</taxon>
        <taxon>Agaricomycotina</taxon>
        <taxon>Agaricomycetes</taxon>
        <taxon>Polyporales</taxon>
        <taxon>Phanerochaetaceae</taxon>
        <taxon>Phlebiopsis</taxon>
    </lineage>
</organism>
<dbReference type="AlphaFoldDB" id="A0A0C3S1L3"/>
<name>A0A0C3S1L3_PHLG1</name>
<evidence type="ECO:0000256" key="1">
    <source>
        <dbReference type="SAM" id="MobiDB-lite"/>
    </source>
</evidence>
<feature type="compositionally biased region" description="Polar residues" evidence="1">
    <location>
        <begin position="116"/>
        <end position="126"/>
    </location>
</feature>
<feature type="compositionally biased region" description="Polar residues" evidence="1">
    <location>
        <begin position="296"/>
        <end position="312"/>
    </location>
</feature>
<gene>
    <name evidence="2" type="ORF">PHLGIDRAFT_34681</name>
</gene>
<sequence length="430" mass="47662">MRFTVNGVACEKSLLFLCYEGKQCIVAAPVTFAEAITMSEELFDIVLGDDKSIELQTYDIPECGLGVIEPEAWEILLPGLKKVEIKVVDQKQRKRQALAAANAAGPSKVVAAPQKPQASVSAQKSTYADVPDTKPVVPSGRQAPRIHPSNQLHAASNAKPKVSASSQQVHLTSKSRESMKSGPSTSNKAQKKPVQPTPPQGKVEEFMEEDEIEEVPPPSKSPRKAKRLRVDSDVGLDEAQEKLSFKRSRQSAEEQEEVEADGLLENEPNDPQLPETLEPVDHRQIPVFSPKKEHFSNTSERAPSPSSANRNESPGLRVSPDRVLPPRQFDPGASFVMTISYDRGEGSEEAESSPFKTKSRHLVNKVLKVACVTLEVPEEDRERVNLYVYDTETEQYKMCPRDRTVGECGLTEGSQMWLLLDERDDSEFEE</sequence>
<dbReference type="HOGENOM" id="CLU_637945_0_0_1"/>
<proteinExistence type="predicted"/>
<evidence type="ECO:0000313" key="2">
    <source>
        <dbReference type="EMBL" id="KIP09036.1"/>
    </source>
</evidence>
<feature type="compositionally biased region" description="Basic and acidic residues" evidence="1">
    <location>
        <begin position="279"/>
        <end position="295"/>
    </location>
</feature>
<evidence type="ECO:0000313" key="3">
    <source>
        <dbReference type="Proteomes" id="UP000053257"/>
    </source>
</evidence>
<protein>
    <submittedName>
        <fullName evidence="2">Uncharacterized protein</fullName>
    </submittedName>
</protein>
<dbReference type="EMBL" id="KN840471">
    <property type="protein sequence ID" value="KIP09036.1"/>
    <property type="molecule type" value="Genomic_DNA"/>
</dbReference>
<feature type="compositionally biased region" description="Acidic residues" evidence="1">
    <location>
        <begin position="253"/>
        <end position="268"/>
    </location>
</feature>
<reference evidence="2 3" key="1">
    <citation type="journal article" date="2014" name="PLoS Genet.">
        <title>Analysis of the Phlebiopsis gigantea genome, transcriptome and secretome provides insight into its pioneer colonization strategies of wood.</title>
        <authorList>
            <person name="Hori C."/>
            <person name="Ishida T."/>
            <person name="Igarashi K."/>
            <person name="Samejima M."/>
            <person name="Suzuki H."/>
            <person name="Master E."/>
            <person name="Ferreira P."/>
            <person name="Ruiz-Duenas F.J."/>
            <person name="Held B."/>
            <person name="Canessa P."/>
            <person name="Larrondo L.F."/>
            <person name="Schmoll M."/>
            <person name="Druzhinina I.S."/>
            <person name="Kubicek C.P."/>
            <person name="Gaskell J.A."/>
            <person name="Kersten P."/>
            <person name="St John F."/>
            <person name="Glasner J."/>
            <person name="Sabat G."/>
            <person name="Splinter BonDurant S."/>
            <person name="Syed K."/>
            <person name="Yadav J."/>
            <person name="Mgbeahuruike A.C."/>
            <person name="Kovalchuk A."/>
            <person name="Asiegbu F.O."/>
            <person name="Lackner G."/>
            <person name="Hoffmeister D."/>
            <person name="Rencoret J."/>
            <person name="Gutierrez A."/>
            <person name="Sun H."/>
            <person name="Lindquist E."/>
            <person name="Barry K."/>
            <person name="Riley R."/>
            <person name="Grigoriev I.V."/>
            <person name="Henrissat B."/>
            <person name="Kues U."/>
            <person name="Berka R.M."/>
            <person name="Martinez A.T."/>
            <person name="Covert S.F."/>
            <person name="Blanchette R.A."/>
            <person name="Cullen D."/>
        </authorList>
    </citation>
    <scope>NUCLEOTIDE SEQUENCE [LARGE SCALE GENOMIC DNA]</scope>
    <source>
        <strain evidence="2 3">11061_1 CR5-6</strain>
    </source>
</reference>
<accession>A0A0C3S1L3</accession>
<keyword evidence="3" id="KW-1185">Reference proteome</keyword>
<feature type="compositionally biased region" description="Polar residues" evidence="1">
    <location>
        <begin position="163"/>
        <end position="172"/>
    </location>
</feature>
<feature type="region of interest" description="Disordered" evidence="1">
    <location>
        <begin position="102"/>
        <end position="334"/>
    </location>
</feature>